<dbReference type="NCBIfam" id="TIGR01733">
    <property type="entry name" value="AA-adenyl-dom"/>
    <property type="match status" value="5"/>
</dbReference>
<dbReference type="CDD" id="cd17646">
    <property type="entry name" value="A_NRPS_AB3403-like"/>
    <property type="match status" value="1"/>
</dbReference>
<keyword evidence="4" id="KW-0597">Phosphoprotein</keyword>
<evidence type="ECO:0000256" key="2">
    <source>
        <dbReference type="ARBA" id="ARBA00006432"/>
    </source>
</evidence>
<dbReference type="InterPro" id="IPR036736">
    <property type="entry name" value="ACP-like_sf"/>
</dbReference>
<comment type="caution">
    <text evidence="10">The sequence shown here is derived from an EMBL/GenBank/DDBJ whole genome shotgun (WGS) entry which is preliminary data.</text>
</comment>
<dbReference type="NCBIfam" id="NF004282">
    <property type="entry name" value="PRK05691.1"/>
    <property type="match status" value="6"/>
</dbReference>
<dbReference type="GO" id="GO:0005829">
    <property type="term" value="C:cytosol"/>
    <property type="evidence" value="ECO:0007669"/>
    <property type="project" value="TreeGrafter"/>
</dbReference>
<dbReference type="InterPro" id="IPR045851">
    <property type="entry name" value="AMP-bd_C_sf"/>
</dbReference>
<organism evidence="10 11">
    <name type="scientific">Lolliginicoccus lacisalsi</name>
    <dbReference type="NCBI Taxonomy" id="2742202"/>
    <lineage>
        <taxon>Bacteria</taxon>
        <taxon>Bacillati</taxon>
        <taxon>Actinomycetota</taxon>
        <taxon>Actinomycetes</taxon>
        <taxon>Mycobacteriales</taxon>
        <taxon>Hoyosellaceae</taxon>
        <taxon>Lolliginicoccus</taxon>
    </lineage>
</organism>
<dbReference type="FunFam" id="3.30.300.30:FF:000010">
    <property type="entry name" value="Enterobactin synthetase component F"/>
    <property type="match status" value="3"/>
</dbReference>
<dbReference type="InterPro" id="IPR006162">
    <property type="entry name" value="Ppantetheine_attach_site"/>
</dbReference>
<dbReference type="Gene3D" id="3.30.559.30">
    <property type="entry name" value="Nonribosomal peptide synthetase, condensation domain"/>
    <property type="match status" value="7"/>
</dbReference>
<keyword evidence="6" id="KW-0677">Repeat</keyword>
<feature type="domain" description="Carrier" evidence="9">
    <location>
        <begin position="5837"/>
        <end position="5912"/>
    </location>
</feature>
<evidence type="ECO:0000259" key="9">
    <source>
        <dbReference type="PROSITE" id="PS50075"/>
    </source>
</evidence>
<dbReference type="FunFam" id="2.30.38.10:FF:000001">
    <property type="entry name" value="Non-ribosomal peptide synthetase PvdI"/>
    <property type="match status" value="4"/>
</dbReference>
<dbReference type="CDD" id="cd05930">
    <property type="entry name" value="A_NRPS"/>
    <property type="match status" value="2"/>
</dbReference>
<dbReference type="Pfam" id="PF13193">
    <property type="entry name" value="AMP-binding_C"/>
    <property type="match status" value="5"/>
</dbReference>
<feature type="region of interest" description="Disordered" evidence="8">
    <location>
        <begin position="1"/>
        <end position="21"/>
    </location>
</feature>
<dbReference type="CDD" id="cd19540">
    <property type="entry name" value="LCL_NRPS-like"/>
    <property type="match status" value="4"/>
</dbReference>
<protein>
    <submittedName>
        <fullName evidence="10">Non-ribosomal peptide synthase/polyketide synthase</fullName>
    </submittedName>
</protein>
<dbReference type="SUPFAM" id="SSF47336">
    <property type="entry name" value="ACP-like"/>
    <property type="match status" value="5"/>
</dbReference>
<dbReference type="Pfam" id="PF00550">
    <property type="entry name" value="PP-binding"/>
    <property type="match status" value="5"/>
</dbReference>
<dbReference type="SUPFAM" id="SSF56801">
    <property type="entry name" value="Acetyl-CoA synthetase-like"/>
    <property type="match status" value="6"/>
</dbReference>
<dbReference type="PANTHER" id="PTHR45527">
    <property type="entry name" value="NONRIBOSOMAL PEPTIDE SYNTHETASE"/>
    <property type="match status" value="1"/>
</dbReference>
<dbReference type="RefSeq" id="WP_192040305.1">
    <property type="nucleotide sequence ID" value="NZ_JACYWE010000011.1"/>
</dbReference>
<evidence type="ECO:0000313" key="11">
    <source>
        <dbReference type="Proteomes" id="UP000642993"/>
    </source>
</evidence>
<dbReference type="Pfam" id="PF00501">
    <property type="entry name" value="AMP-binding"/>
    <property type="match status" value="6"/>
</dbReference>
<accession>A0A927PMD1</accession>
<evidence type="ECO:0000256" key="1">
    <source>
        <dbReference type="ARBA" id="ARBA00001957"/>
    </source>
</evidence>
<dbReference type="Gene3D" id="3.30.559.10">
    <property type="entry name" value="Chloramphenicol acetyltransferase-like domain"/>
    <property type="match status" value="7"/>
</dbReference>
<dbReference type="SMART" id="SM00823">
    <property type="entry name" value="PKS_PP"/>
    <property type="match status" value="5"/>
</dbReference>
<feature type="domain" description="Carrier" evidence="9">
    <location>
        <begin position="2523"/>
        <end position="2598"/>
    </location>
</feature>
<dbReference type="FunFam" id="1.10.1200.10:FF:000005">
    <property type="entry name" value="Nonribosomal peptide synthetase 1"/>
    <property type="match status" value="2"/>
</dbReference>
<dbReference type="NCBIfam" id="TIGR01720">
    <property type="entry name" value="NRPS-para261"/>
    <property type="match status" value="1"/>
</dbReference>
<dbReference type="InterPro" id="IPR042099">
    <property type="entry name" value="ANL_N_sf"/>
</dbReference>
<dbReference type="FunFam" id="3.40.50.12780:FF:000012">
    <property type="entry name" value="Non-ribosomal peptide synthetase"/>
    <property type="match status" value="3"/>
</dbReference>
<keyword evidence="11" id="KW-1185">Reference proteome</keyword>
<evidence type="ECO:0000256" key="8">
    <source>
        <dbReference type="SAM" id="MobiDB-lite"/>
    </source>
</evidence>
<dbReference type="Gene3D" id="3.40.50.980">
    <property type="match status" value="6"/>
</dbReference>
<comment type="cofactor">
    <cofactor evidence="1">
        <name>pantetheine 4'-phosphate</name>
        <dbReference type="ChEBI" id="CHEBI:47942"/>
    </cofactor>
</comment>
<dbReference type="SUPFAM" id="SSF52777">
    <property type="entry name" value="CoA-dependent acyltransferases"/>
    <property type="match status" value="14"/>
</dbReference>
<dbReference type="InterPro" id="IPR020806">
    <property type="entry name" value="PKS_PP-bd"/>
</dbReference>
<feature type="domain" description="Carrier" evidence="9">
    <location>
        <begin position="4774"/>
        <end position="4849"/>
    </location>
</feature>
<gene>
    <name evidence="10" type="ORF">HT102_15240</name>
</gene>
<dbReference type="Gene3D" id="3.40.50.12780">
    <property type="entry name" value="N-terminal domain of ligase-like"/>
    <property type="match status" value="3"/>
</dbReference>
<dbReference type="PROSITE" id="PS00012">
    <property type="entry name" value="PHOSPHOPANTETHEINE"/>
    <property type="match status" value="5"/>
</dbReference>
<dbReference type="Pfam" id="PF00668">
    <property type="entry name" value="Condensation"/>
    <property type="match status" value="7"/>
</dbReference>
<dbReference type="PANTHER" id="PTHR45527:SF1">
    <property type="entry name" value="FATTY ACID SYNTHASE"/>
    <property type="match status" value="1"/>
</dbReference>
<dbReference type="Gene3D" id="2.30.38.10">
    <property type="entry name" value="Luciferase, Domain 3"/>
    <property type="match status" value="4"/>
</dbReference>
<keyword evidence="5" id="KW-0436">Ligase</keyword>
<dbReference type="FunFam" id="3.40.50.980:FF:000002">
    <property type="entry name" value="Enterobactin synthetase component F"/>
    <property type="match status" value="1"/>
</dbReference>
<dbReference type="EMBL" id="JACYWE010000011">
    <property type="protein sequence ID" value="MBD8507843.1"/>
    <property type="molecule type" value="Genomic_DNA"/>
</dbReference>
<dbReference type="InterPro" id="IPR000873">
    <property type="entry name" value="AMP-dep_synth/lig_dom"/>
</dbReference>
<name>A0A927PMD1_9ACTN</name>
<dbReference type="GO" id="GO:0047527">
    <property type="term" value="F:2,3-dihydroxybenzoate-serine ligase activity"/>
    <property type="evidence" value="ECO:0007669"/>
    <property type="project" value="TreeGrafter"/>
</dbReference>
<dbReference type="PROSITE" id="PS50075">
    <property type="entry name" value="CARRIER"/>
    <property type="match status" value="5"/>
</dbReference>
<feature type="domain" description="Carrier" evidence="9">
    <location>
        <begin position="3714"/>
        <end position="3789"/>
    </location>
</feature>
<dbReference type="InterPro" id="IPR023213">
    <property type="entry name" value="CAT-like_dom_sf"/>
</dbReference>
<reference evidence="10" key="1">
    <citation type="submission" date="2020-09" db="EMBL/GenBank/DDBJ databases">
        <title>Hoyosella lacisalsi sp. nov., a halotolerant actinobacterium isolated from soil of Lake Gudzhirganskoe.</title>
        <authorList>
            <person name="Yang Q."/>
            <person name="Guo P.Y."/>
            <person name="Liu S.W."/>
            <person name="Li F.N."/>
            <person name="Sun C.H."/>
        </authorList>
    </citation>
    <scope>NUCLEOTIDE SEQUENCE</scope>
    <source>
        <strain evidence="10">G463</strain>
    </source>
</reference>
<dbReference type="InterPro" id="IPR001242">
    <property type="entry name" value="Condensation_dom"/>
</dbReference>
<evidence type="ECO:0000256" key="5">
    <source>
        <dbReference type="ARBA" id="ARBA00022598"/>
    </source>
</evidence>
<dbReference type="GO" id="GO:0008610">
    <property type="term" value="P:lipid biosynthetic process"/>
    <property type="evidence" value="ECO:0007669"/>
    <property type="project" value="UniProtKB-ARBA"/>
</dbReference>
<dbReference type="CDD" id="cd19543">
    <property type="entry name" value="DCL_NRPS"/>
    <property type="match status" value="1"/>
</dbReference>
<dbReference type="InterPro" id="IPR025110">
    <property type="entry name" value="AMP-bd_C"/>
</dbReference>
<dbReference type="GO" id="GO:0031177">
    <property type="term" value="F:phosphopantetheine binding"/>
    <property type="evidence" value="ECO:0007669"/>
    <property type="project" value="InterPro"/>
</dbReference>
<dbReference type="Gene3D" id="3.30.300.30">
    <property type="match status" value="5"/>
</dbReference>
<dbReference type="InterPro" id="IPR020845">
    <property type="entry name" value="AMP-binding_CS"/>
</dbReference>
<dbReference type="InterPro" id="IPR010060">
    <property type="entry name" value="NRPS_synth"/>
</dbReference>
<dbReference type="InterPro" id="IPR009081">
    <property type="entry name" value="PP-bd_ACP"/>
</dbReference>
<dbReference type="FunFam" id="3.40.50.980:FF:000001">
    <property type="entry name" value="Non-ribosomal peptide synthetase"/>
    <property type="match status" value="2"/>
</dbReference>
<keyword evidence="7" id="KW-0045">Antibiotic biosynthesis</keyword>
<evidence type="ECO:0000256" key="3">
    <source>
        <dbReference type="ARBA" id="ARBA00022450"/>
    </source>
</evidence>
<dbReference type="InterPro" id="IPR010071">
    <property type="entry name" value="AA_adenyl_dom"/>
</dbReference>
<dbReference type="GO" id="GO:0009366">
    <property type="term" value="C:enterobactin synthetase complex"/>
    <property type="evidence" value="ECO:0007669"/>
    <property type="project" value="TreeGrafter"/>
</dbReference>
<evidence type="ECO:0000313" key="10">
    <source>
        <dbReference type="EMBL" id="MBD8507843.1"/>
    </source>
</evidence>
<dbReference type="NCBIfam" id="NF003417">
    <property type="entry name" value="PRK04813.1"/>
    <property type="match status" value="8"/>
</dbReference>
<comment type="similarity">
    <text evidence="2">Belongs to the ATP-dependent AMP-binding enzyme family.</text>
</comment>
<keyword evidence="3" id="KW-0596">Phosphopantetheine</keyword>
<dbReference type="GO" id="GO:0043041">
    <property type="term" value="P:amino acid activation for nonribosomal peptide biosynthetic process"/>
    <property type="evidence" value="ECO:0007669"/>
    <property type="project" value="TreeGrafter"/>
</dbReference>
<dbReference type="Proteomes" id="UP000642993">
    <property type="component" value="Unassembled WGS sequence"/>
</dbReference>
<dbReference type="Gene3D" id="1.10.1200.10">
    <property type="entry name" value="ACP-like"/>
    <property type="match status" value="5"/>
</dbReference>
<evidence type="ECO:0000256" key="6">
    <source>
        <dbReference type="ARBA" id="ARBA00022737"/>
    </source>
</evidence>
<dbReference type="FunFam" id="3.30.559.30:FF:000001">
    <property type="entry name" value="Non-ribosomal peptide synthetase"/>
    <property type="match status" value="1"/>
</dbReference>
<proteinExistence type="inferred from homology"/>
<evidence type="ECO:0000256" key="7">
    <source>
        <dbReference type="ARBA" id="ARBA00023194"/>
    </source>
</evidence>
<dbReference type="GO" id="GO:0009239">
    <property type="term" value="P:enterobactin biosynthetic process"/>
    <property type="evidence" value="ECO:0007669"/>
    <property type="project" value="TreeGrafter"/>
</dbReference>
<evidence type="ECO:0000256" key="4">
    <source>
        <dbReference type="ARBA" id="ARBA00022553"/>
    </source>
</evidence>
<sequence length="6746" mass="720764">MSQTETPGNEPNVARDSGPRPFPLSAAQYSMWMSQQLDPGTPVNIAMYVEIRGEINHARLEEATLRAGADIGSGYLRILDTEDGPRQVVDLSQGQSVDLIDLSDRDDPAGSAWGWMQQEYSTPLDFATDRLARSALLKLGADHYIWYMRLHHIAIDGFGGMNMLRRIAEVYSALSDGEEPAPLRTNSLESIYDSEIAYKESKRFADDRQFWTEYVQDLPEKVTLALRSAPAAPVSLVRSEPVAERTDALIAETAAERYRKSWAPTVLAAFGAYLSRVSGRDEIALSFPVSSRVTKFMRASGGMVSNVVPMRIAVPRGATPQELSDAIDTQITKTLRHQRYRYEDLRRDMGMVSADREFFGPTVNIMMFQPEVRLGDVIGRLGVLSTGPVEDLSVNLYPGSGGSQIQVDFEANPGRYSKDELARHHQRFMRFLDAFVAADPGTPIEQIDLLDEPEREALDSWSRGPSAEVDPEALVRDIADVLGQAAGDPVVGSTAAVVSGDIVVSYAELAQAVAVIAGRLREAGVGADDVVALALPRSPEWIAAMVATWLVGAAYAPVDPAFPAERLEAVLADTGARAVACLAGWTHSGVVPDEQRVVCDVAMMASTDPAPLPVGAAWGEARAGLRTAYIISTSGSTGRPKPTVVPMAGVANTVQWYRQETSLAAGEGVLIASAPGFDLTQKNVWAAVAGGATIVLARDGFDPADILPAIRDNGVVLANMSPSAFEALVDADTDDVMRGVRTVFLGGEAIRPRPVAGLLAAGARIVNSYGPTEASDVVSFAAMSEADQVSVPIGHPVPNTGLHVLDGSLRPAPIGVPGELYVSGTGVGRGYGSQLALTAQRFVASPFGDPGARMYRTGDLVRWRADGELEYIGRTDFQVKLRGFRIELGEIEQALVGHPAVGQAAARVQRTEGKPDRLVGYAVAAQGETIDESDVLRHVSGFLPGYMVPAVLMVLDELPLSASGKIDRKALPEPDFGAMVSSTREPTNETERILAGILAEVLGLPSIGLDDSFFALGGDSIMSINVVSRAKAAGLHITPRDVFERRTVAALAQVAVHADDASRIVLEELDGGGIGEAPLTPVMHWMLERGGDHAQYSQAALLALPSGIDGDGIARTLQASLDHHDLLRVQVSPKKLSVHPAGAVAATDLITRVQTQDEPGSDTFAQAVSHSLEAASERLDPAAGRMLQAVWFDFGSKTEGRILLVIHHVAIDGVSWRVLVPDLIAAWAAISSGEQPALQPVGTSFRRWAHGLEEQVPEREKELPLWEGMLAGGSEPTLGSRPFDRDRDLNRTLERVTFELPTDVTDALLTRVPEVVRGGVDDGLLAALVLALAKWRGAVTPLIGLEGHGREAAAVPGAELDRTVGWFTTITPVRFDASGVDLDSAFSGGKAMGEALKAVKEQLRAIPDRGIGFGMLRYLHPDGAARLGQGPAPQVMFNYLGRFVTGEIPDEVRDLGWVPSDDTDDLMFTFAPGMAAPGVLDITAMIAPAEDGQVLKVTVLYPSGLLDDRAAHEFVGYWSRALGALGDYASGPGAGGLTPSDVAMVEIDQPTIDGIERHYPLLEDIWPLSPLQAGMLFHAVLAEDSVDAYMVQLVLHARGTVDVERLERSANAVIARHANLRAAFITTADGEPLQLILGEASISVRTLDLSDAPDADAAVSRFLAEDREHRFDMARAPLVRITVLTIAPGEHRLVLTNHHILMDGWSTPLYLRDLIMVYAADGDASALPSARSYKDYLQWVRRQDASESLAAWRGALAGLDEPTTLVPLERARKHDAPSRELVHGFSDTFTQRVVHVARDLGVTVNTVVQAAWGIVLATETTRSDVVFGATVSGRPPELDGVEDMIGLFINTLPVRLRLDPGETFAELLARLQGEQADLLEHHYVQLAEIQGEAGEGALFDTLTVFESYPVDRAGLGEGHAIAGMSIVDIEGIDAAHYPVTVITHAEPELRLIVKFFPDLLAPERMSALMQRMVRTLARIVEQPDTRFADFDVLTDTEREHLAPVHGAPGEPPRALPDILAATAAEAASSTAIIDRHRVLTYAELDARSSRLARYLIDLGVGPEQFVALGMSRSVESLIGMWAVVKSGGAFVPVDPSYPTDRIEHMLRDSSAGFGLTVAGERGGLPGITEWITLDDPEVAARIDAFSAAPVSDRERRQSVRIANTAYMIYTSGSTGLPKGVVVTHRGMANFAAEQRDRYAVTHDSRVLHFSSPSFDASVLEYLLAFGTGATMVVVPPGTFGGDELADVIREHQATHAFITPAALASVDPAGLDSFQHVVAGGEAVPADLVARWAPGRRMYNGYGPTETTIMVMISQPMSAGQDVVTIGPPIRGTRAMVLDSRLRPVPVGVAGELYVAGMGEARGYHDRRGLTAERFVADPCGKPGDRMYRTGDLVRWTTHGPSGGLEIEYLGRTDFQVKVRGFRIELGEIDAALAKHPSVDFAVTLGNTGSSGITRLVAYVKPVAGATLDQQELVDFVGETLPSHMVPSAIIMLDEIPLTVNGKLDRRGLPEPVFTSDEDSYVEPSTAAEQAIAGIFAGVLGLERVGVHDSFFDLGGNSLSATRVVARIKNAFDAQLGVRDLFESPTVASLAARMDGAASAPDTALVARPRPERLPLSLAQQGLWFINQYDPSSGIYNIAFGVDLTGQLDVAAMQQAMRDVLERHEALRTVFPADTQGAHQVILPMAETDIPIDVVDVDADAAAAAGSSFAGPAEEPAIEFVSRGFDVRAELPIRARIFRVAPDRHFLAIVVHHIVADGGSMPPLASDLMYAYSCRVDGAEPQWEPLPVQYADYALWQREVLGDETDPGSVVARQLEHWSSTLRGIPQLLPLPTDFPRPATQSMRGATVRFGIDAEVHRRLAELAREHNATVFMVAHAALAVLLARLSGTTDIAIGTPVAGRGEEALERLAGMFVNTLVLRAQVNPDATFAELLAEVWEQDLAAFNNADVPFERVVREIGVDRAAGHSPLFQVMLAFQNTDPVRFALSGLEVVADGLDINSAKYDLLLTLEEMHTERGEPSGIKAHLTYATDLFEHQTIEQYCERYARVLEAIIDDPGIAVGDINLLSSEEQGLFTTGPQPTGRLQQRVEQALSKEPDGAAFVVDGMRVSYQQVQDRARVVAERIGEERIHDDGHYALALLTFATGASDDGAAMRLIDRLVPVLDAVAGDTALALGALGQNLDLGAVGGGGGWNDTARQVPETTLADMFAQQVVKTPDLPALAYRQRSLTYAELDAWSSQLARHLISLGVGPESRVALVMRRSLEMVVGMYAIIKAGGAYVPVDPDHPAERIDWVLGSSRPVCVVTTTRDRVPLAEGVTVLELDRLDTSSLDAGPVTDEDRVAPLFADHIAYIIYTSGSTGNPKGVAVSHRAIANRLLWMQHEYALAPSDAVLQKTPFTFDVSVWEFFWPLQVGARLVVALPDGHRDPAYLTELIEQERITVLHFVPSMLAVFVAAATESGWGDRIATLRMVFASGEALAPATAAGLAELSDAALHNLYGPTEAAVDVTYHQYTGDDTVTVPIGAPVWNTQVYVLDNRLSPVPIGVHGELYLAGIQLARGYVGQPGLSADRFIASPFGAPGERMYRTGDLVRWRKDGEIEYIGRTDFQVKLRGLRIELGEIEAVLQAQEGVDQVVVVLHRDPTAGDQLVGYVTPKPGAELQVDHLRRGAAERLPEYMVPRVIMVLDEFPLNINGKLDRKALPEPEHSTGTEVHAAPSGPVEEIIAGIFTEVTNHERVGATVSFFDLGGNSLSATLVTTRINDAFGCDLNLRDLFESPTVAGLAALVEHQGARGAARPKLVRQPRDGHIPLSLAQQRLWFLNRFDSASAVYNMPLVLRLSGKLYVSALQEALHDVVGRHESLRTVFPMHDGEATQVILPASRVDIDVSPVDVAGSGALERELFTLASVGFDVTAEPPIRAALLRTAPDEHTLLVVVHHIAADGASLGPLAKDLVTAYKARANDDSPSWEPLPVQYADYAMWQRELLGSENDPESVAGRQIAFWRETLAGIPDVLELPTDRPRPPAQSQRGATFAFTIPAAVQAGLQELAREKRTTIFMVVHAAFATLLSRLSGSDDVAIGTPVAGRGERALDPLVGMFVNTLVLRAQVDPESSFEDLLASVRERDLAAFTQADVPFEQLVDALRPPRSNAHAPLFQVVLAFQNTDPIAFDLDGIAAELRTVDVHTTKFDLMLDLSEQTDETGAPAGMRGHFVYATDLFDEATIVGFADRFVQVLSAVIDDPQRPVGDIEIVSDAERAAIVPVRGGAAPEPMVLPALLERAAAVDPAATAVIAGDRALTYEQLDRGSSMLARVLLGRGVRTGHVVALAMPRSIEMVEAIWAVAKTGAAYVPVDPAYPEDRIAHMISDSGASAGLVLAADRSALPAGIEWISIDDPGFREGLATMPDGPVTDAERGPISVGSAAYMIYTSGSTGLPKGVVVTHRGIAAVVAEQIDAFGLTRGSRVLQVASPSFDASVFELLMAFGPAATLVVVPGGGRDAAGSVGQVLRDQHVTHCVITPSVLASLDPAELTDIETLLVAGEACPPELVAQWAPGRRMLNLYGPTESTIWSTASAPMQPGQPVDIGRPIVGTDVLVLDGRLRPVPVGVAGEMYLAGEGLARGYHNRIGLTAARFVADPFGGPGERLYRTGDLVRWKHDHTLEYLGRTDFQVKLRGLRIELGEIEAALARHATVSQAVVTVYHDAHIGDVLVAYVVAASGEARLDTEQLREHVGEGLPAYMVPQVIMVLDAIPVTVNGKTDRKALPDPDLGLLQQEFRAPASAMEEIIAGIFGEITGRERVGADDNFFDIGGNSLSATRVAARASEATGREIGVRELFDAPTVAEFAAAVESAATGTTRPPLAPLSEDAAAPLSLAQNRMLVLNQLDTSSPAYNIPLMLRLAGTLDAEAMSAAMHDVISRHEVLRTTYPEVDGEHVLEVAPAREIPTSLAPVDVAGEEQLLSRATALATAGFDVTRDAPVRTALFRLAEDQHVLVLVVHHIAADGESLAPLARDVMIAYSARAEDHEPGWAPLAVQYSDFAAWQRDLLGSEDDPASLLSTQIAYWRTALADLPELIELPTDRPRPAVMSQRGAQHELALDAATQQRIMDLARRHNATPFMVVHAALAILLSRLSGETDIPIGTPVAGRGDRKLDDLVGMFVNTLVLRTEIASGQRFVDFLDQVRRSDIAAFTHTDVPFEKLVEALDPARSRAHAPLFQVLFTFQNSSSPRFELPGLAVEPIEVDTHTVKFDLDIAVIQQWTDNVVPAGMRVVLTYATDLFDESTVASFGTRFATLLGSVLEAPEAAIRDQRWIDGAELDQMATLGHGDRRPVMEASPLHRFRQQCAATPDAAAIRDGGLVLTYRQLDAASTQLGEELARAGAGPDDVVALLLPRSAQWVVAMLAAWKTGAAYAPIDPKFPEDRLAAVLADTQARVAVVAGPGPWDTLMAEGTVFTLDERIAEAPPVATALPDRWTEAGAGDRIGYVISTSGSTGRPKPTLVPMAGIANTLEWYLDASAIDAGDGVLIASSPGFDLTQKNVWAALSAGATIVIAEDPFDPASILSSLTDAPVALANMSPSAFEALVETDDTHVLDSLRSVFLGGEAIRRKPIAELLAAGVRFYNSYGPTEASDVVSWAPVEPGADGTAPIGEPIPNIDLFVLDGDLRPVPPGVGGELYVAGIGVGRGYGGMTALTAQRFVACPFGKPGDRMYRTGDLARWTTEGQLEYLGRTDFQVKLRGFRIELGEIEAVLAADPAISKAHVQVYHDAHAGDQLVAYLVPGPGAEPDRDGLRAHASASLPPYMVPAAIEMLEEFPLTASGKLDRRRLPVPQLAVAATGEHVAPTNPVEEAIAAVFAEVLGVPEVSITVPFFDLGGNSLGAMKAVARISSSLGVKVRLQDLFDAPTVAELAVRVEHAHALRGGGHPLAPADPRPEHIPLSLAQQRMWLINRFDPASSAYNMPLIVRLSGELDAAALAQAVADVIERHETLRTMFPEGPEGPSQRILPAADTTIDLAVQEVPEQEAIARITALVARGFDVTREVPLRSALLRIAPTEHVLVIVVHHIIGDGESMTPMARDVMIAYAARSAGDIPGWEPLEVQYADFAIWQRRELGDASEPGTLAAEQLDYWRENLAGLPALLDIPTDRPRPATAGTEAGTVTFQIGADAHQGLSGLAKEQNASLFMVLHAAFATTLARITGTSDIAVGSPVAGRGEAALDDLIGMFVNTLVLRTEADPDMTFQDFLHDVRRTDVAAFEHADIPFEQIVDALGAGGSHAHAPLVQVVISLLNPQQGALELPGLVVSPFEGASESAKFDVLLTLEQRFTDQHEPDGIAGTIVYRADIFDAASMQRLGHRFERVIGAVLADTTVILGDIDITDEDEASSIVQGGATASEKPRAEANGGLAGGGLVEPETLAQILARGAEADPAGTAIIAGAKNVTYMNLDKRSSRLARLLIRNGAGPESVVALVLPVSTELVVATWVVAKAGAALHIIDPASGAASLDGFTGIVVSTTGIETGTSATRIDLDDAATKAQLKALPPTPISFYDRSGTLRATNTAYLVPAGTGTVAEMPHTGIASALADLRSWTSVAEASSVQVVEPTDPARTILEVALAASASLPVDVTGAADGGGVRLATLMPGEQVPEGQAITTGIAGTVTARAVASGSDVAITPARGTTWLILDEALQPVGPGIEGELYIAGPALGRGCPQALAATAVSFVADPIGAAGGRMHRSGVRARWTGDGTVAWTGAQA</sequence>
<feature type="region of interest" description="Disordered" evidence="8">
    <location>
        <begin position="6380"/>
        <end position="6400"/>
    </location>
</feature>
<feature type="domain" description="Carrier" evidence="9">
    <location>
        <begin position="985"/>
        <end position="1059"/>
    </location>
</feature>
<dbReference type="PROSITE" id="PS00455">
    <property type="entry name" value="AMP_BINDING"/>
    <property type="match status" value="3"/>
</dbReference>